<name>A0A421BSN9_9RHOB</name>
<organism evidence="1 2">
    <name type="scientific">Paenirhodobacter hankyongi</name>
    <dbReference type="NCBI Taxonomy" id="2294033"/>
    <lineage>
        <taxon>Bacteria</taxon>
        <taxon>Pseudomonadati</taxon>
        <taxon>Pseudomonadota</taxon>
        <taxon>Alphaproteobacteria</taxon>
        <taxon>Rhodobacterales</taxon>
        <taxon>Rhodobacter group</taxon>
        <taxon>Paenirhodobacter</taxon>
    </lineage>
</organism>
<gene>
    <name evidence="1" type="ORF">DYS74_05230</name>
</gene>
<reference evidence="1 2" key="1">
    <citation type="submission" date="2018-10" db="EMBL/GenBank/DDBJ databases">
        <title>Rhodobacter sp . BO-81.</title>
        <authorList>
            <person name="Im W.T."/>
        </authorList>
    </citation>
    <scope>NUCLEOTIDE SEQUENCE [LARGE SCALE GENOMIC DNA]</scope>
    <source>
        <strain evidence="1 2">BO-81</strain>
    </source>
</reference>
<comment type="caution">
    <text evidence="1">The sequence shown here is derived from an EMBL/GenBank/DDBJ whole genome shotgun (WGS) entry which is preliminary data.</text>
</comment>
<evidence type="ECO:0000313" key="1">
    <source>
        <dbReference type="EMBL" id="RLL71283.1"/>
    </source>
</evidence>
<evidence type="ECO:0000313" key="2">
    <source>
        <dbReference type="Proteomes" id="UP000279673"/>
    </source>
</evidence>
<dbReference type="SUPFAM" id="SSF53474">
    <property type="entry name" value="alpha/beta-Hydrolases"/>
    <property type="match status" value="1"/>
</dbReference>
<dbReference type="RefSeq" id="WP_121531632.1">
    <property type="nucleotide sequence ID" value="NZ_RCHI01000004.1"/>
</dbReference>
<sequence length="450" mass="49098">MTHTELQDCRTVCISAPEEEVLNACREMGVRGYLIDGETGLVLMTSIAEAQRVVARFGVRAVEGLSAVQLRELPPAISRLSRKTSTSLRGAIDGFDGKSAIGGWVHPDLAPDRRIRVFRGETQIAEVTADLFRPDLFEAGIGDGIAGFSCRLPGLAGQGGDIEIRTIGGDVLARWAAPAPAPEAAAAAPARVATRLGAGEVPGPPGGGGHYCVDLGGFSLDYYLVPGRSGRMVVFSPGFLDAKRFPYPYFQRMKWAQRLEDTCVFLTDPSLLLGDTQIGWFIGNRTTHYLPVVARYVETLAASLGTAPTDLLFFGSSAGGFSSIGMAAHVRGARALAVNPQTNALKLHSPLQLANTLRCCLGVSSLVDAYRDYRPRLILSEMFRQLGHVPRMTIWQNFYDHYHVEHHLLPFLQEIKDLWPTEELDVRLAARPDEGHDPPDLQVIEPLFWP</sequence>
<protein>
    <submittedName>
        <fullName evidence="1">Uncharacterized protein</fullName>
    </submittedName>
</protein>
<dbReference type="AlphaFoldDB" id="A0A421BSN9"/>
<dbReference type="EMBL" id="RCHI01000004">
    <property type="protein sequence ID" value="RLL71283.1"/>
    <property type="molecule type" value="Genomic_DNA"/>
</dbReference>
<dbReference type="InterPro" id="IPR029058">
    <property type="entry name" value="AB_hydrolase_fold"/>
</dbReference>
<keyword evidence="2" id="KW-1185">Reference proteome</keyword>
<dbReference type="Proteomes" id="UP000279673">
    <property type="component" value="Unassembled WGS sequence"/>
</dbReference>
<proteinExistence type="predicted"/>
<accession>A0A421BSN9</accession>